<dbReference type="PANTHER" id="PTHR12483:SF115">
    <property type="entry name" value="COPPER TRANSPORT PROTEIN"/>
    <property type="match status" value="1"/>
</dbReference>
<dbReference type="InterPro" id="IPR007274">
    <property type="entry name" value="Cop_transporter"/>
</dbReference>
<organism evidence="5">
    <name type="scientific">Lygus hesperus</name>
    <name type="common">Western plant bug</name>
    <dbReference type="NCBI Taxonomy" id="30085"/>
    <lineage>
        <taxon>Eukaryota</taxon>
        <taxon>Metazoa</taxon>
        <taxon>Ecdysozoa</taxon>
        <taxon>Arthropoda</taxon>
        <taxon>Hexapoda</taxon>
        <taxon>Insecta</taxon>
        <taxon>Pterygota</taxon>
        <taxon>Neoptera</taxon>
        <taxon>Paraneoptera</taxon>
        <taxon>Hemiptera</taxon>
        <taxon>Heteroptera</taxon>
        <taxon>Panheteroptera</taxon>
        <taxon>Cimicomorpha</taxon>
        <taxon>Miridae</taxon>
        <taxon>Mirini</taxon>
        <taxon>Lygus</taxon>
    </lineage>
</organism>
<evidence type="ECO:0000256" key="2">
    <source>
        <dbReference type="ARBA" id="ARBA00022989"/>
    </source>
</evidence>
<keyword evidence="1 4" id="KW-0812">Transmembrane</keyword>
<dbReference type="EMBL" id="GDHC01013950">
    <property type="protein sequence ID" value="JAQ04679.1"/>
    <property type="molecule type" value="Transcribed_RNA"/>
</dbReference>
<keyword evidence="4" id="KW-0406">Ion transport</keyword>
<reference evidence="5" key="1">
    <citation type="journal article" date="2016" name="Gigascience">
        <title>De novo construction of an expanded transcriptome assembly for the western tarnished plant bug, Lygus hesperus.</title>
        <authorList>
            <person name="Tassone E.E."/>
            <person name="Geib S.M."/>
            <person name="Hall B."/>
            <person name="Fabrick J.A."/>
            <person name="Brent C.S."/>
            <person name="Hull J.J."/>
        </authorList>
    </citation>
    <scope>NUCLEOTIDE SEQUENCE</scope>
</reference>
<evidence type="ECO:0000313" key="5">
    <source>
        <dbReference type="EMBL" id="JAQ04679.1"/>
    </source>
</evidence>
<dbReference type="GO" id="GO:0016020">
    <property type="term" value="C:membrane"/>
    <property type="evidence" value="ECO:0007669"/>
    <property type="project" value="UniProtKB-SubCell"/>
</dbReference>
<gene>
    <name evidence="5" type="primary">CTR2_0</name>
    <name evidence="5" type="ORF">g.32249</name>
</gene>
<evidence type="ECO:0000256" key="3">
    <source>
        <dbReference type="ARBA" id="ARBA00023136"/>
    </source>
</evidence>
<evidence type="ECO:0000256" key="4">
    <source>
        <dbReference type="RuleBase" id="RU367022"/>
    </source>
</evidence>
<keyword evidence="2 4" id="KW-1133">Transmembrane helix</keyword>
<keyword evidence="4" id="KW-0813">Transport</keyword>
<feature type="transmembrane region" description="Helical" evidence="4">
    <location>
        <begin position="40"/>
        <end position="62"/>
    </location>
</feature>
<sequence length="156" mass="17557">MNDSLQQPGNHAAHNRGHLGHVMAKMTFHGGYKESILFDFWTVESIFGLMVSCVLVATIACLNELMKFSRMKLSANYYERRKPGCDMSEGSDGRFLQNLVVALLGSIQTAISLLLMLITMTYNVWLFASTIIGIFIGQLFVSYKQPLIHYTEEACH</sequence>
<feature type="transmembrane region" description="Helical" evidence="4">
    <location>
        <begin position="124"/>
        <end position="143"/>
    </location>
</feature>
<keyword evidence="4" id="KW-0187">Copper transport</keyword>
<dbReference type="Pfam" id="PF04145">
    <property type="entry name" value="Ctr"/>
    <property type="match status" value="1"/>
</dbReference>
<feature type="transmembrane region" description="Helical" evidence="4">
    <location>
        <begin position="99"/>
        <end position="118"/>
    </location>
</feature>
<comment type="similarity">
    <text evidence="4">Belongs to the copper transporter (Ctr) (TC 1.A.56) family. SLC31A subfamily.</text>
</comment>
<keyword evidence="4" id="KW-0186">Copper</keyword>
<dbReference type="AlphaFoldDB" id="A0A146LAD9"/>
<proteinExistence type="inferred from homology"/>
<dbReference type="PANTHER" id="PTHR12483">
    <property type="entry name" value="SOLUTE CARRIER FAMILY 31 COPPER TRANSPORTERS"/>
    <property type="match status" value="1"/>
</dbReference>
<comment type="subcellular location">
    <subcellularLocation>
        <location evidence="4">Membrane</location>
        <topology evidence="4">Multi-pass membrane protein</topology>
    </subcellularLocation>
</comment>
<accession>A0A146LAD9</accession>
<protein>
    <recommendedName>
        <fullName evidence="4">Copper transport protein</fullName>
    </recommendedName>
</protein>
<evidence type="ECO:0000256" key="1">
    <source>
        <dbReference type="ARBA" id="ARBA00022692"/>
    </source>
</evidence>
<keyword evidence="3 4" id="KW-0472">Membrane</keyword>
<name>A0A146LAD9_LYGHE</name>
<dbReference type="GO" id="GO:0005375">
    <property type="term" value="F:copper ion transmembrane transporter activity"/>
    <property type="evidence" value="ECO:0007669"/>
    <property type="project" value="UniProtKB-UniRule"/>
</dbReference>